<name>A0A2C5XDW1_9PEZI</name>
<proteinExistence type="predicted"/>
<dbReference type="AlphaFoldDB" id="A0A2C5XDW1"/>
<keyword evidence="2" id="KW-1185">Reference proteome</keyword>
<gene>
    <name evidence="1" type="ORF">CFIMG_007697RA00001</name>
</gene>
<evidence type="ECO:0000313" key="1">
    <source>
        <dbReference type="EMBL" id="PHH54830.1"/>
    </source>
</evidence>
<accession>A0A2C5XDW1</accession>
<sequence length="317" mass="34081">MHPTPPSALLSSPFPILNLPLDIILTIASDHLSSVSALCLALTCKPLYHSLFAYSCRNLTSHADKVAFLTLLEIAVPNSVLCFACSKLHTCNFPYQPVGVPASPLELGWDCRHAYSWMPAGLGAVVGLSFRDARQAVLRAARAQGEIGMNGVPIPDLDVRSEQMAGGLAVGLSRQVAVIQNSLMARCTYTFCIAGRSIAEVAAAVETASVGLCQHVELDSRAVYAAAEVKDTEGHSQHAAKCCSECAMDYSVRFSGRNEKTSMEVITWHAFGSCKTPFEKAWQNATIRRRRSLGGGDDEPEAGLVRAVWSTASIQQN</sequence>
<evidence type="ECO:0000313" key="2">
    <source>
        <dbReference type="Proteomes" id="UP000222788"/>
    </source>
</evidence>
<dbReference type="STRING" id="1035309.A0A2C5XDW1"/>
<evidence type="ECO:0008006" key="3">
    <source>
        <dbReference type="Google" id="ProtNLM"/>
    </source>
</evidence>
<reference evidence="1 2" key="2">
    <citation type="journal article" date="2013" name="IMA Fungus">
        <title>IMA Genome-F 1: Ceratocystis fimbriata: Draft nuclear genome sequence for the plant pathogen, Ceratocystis fimbriata.</title>
        <authorList>
            <person name="Wilken P.M."/>
            <person name="Steenkamp E.T."/>
            <person name="Wingfield M.J."/>
            <person name="de Beer Z.W."/>
            <person name="Wingfield B.D."/>
        </authorList>
    </citation>
    <scope>NUCLEOTIDE SEQUENCE [LARGE SCALE GENOMIC DNA]</scope>
    <source>
        <strain evidence="1 2">CBS 114723</strain>
    </source>
</reference>
<dbReference type="Proteomes" id="UP000222788">
    <property type="component" value="Unassembled WGS sequence"/>
</dbReference>
<dbReference type="EMBL" id="APWK03000018">
    <property type="protein sequence ID" value="PHH54830.1"/>
    <property type="molecule type" value="Genomic_DNA"/>
</dbReference>
<reference evidence="1 2" key="1">
    <citation type="journal article" date="2013" name="Fungal Biol.">
        <title>Analysis of microsatellite markers in the genome of the plant pathogen Ceratocystis fimbriata.</title>
        <authorList>
            <person name="Simpson M.C."/>
            <person name="Wilken P.M."/>
            <person name="Coetzee M.P."/>
            <person name="Wingfield M.J."/>
            <person name="Wingfield B.D."/>
        </authorList>
    </citation>
    <scope>NUCLEOTIDE SEQUENCE [LARGE SCALE GENOMIC DNA]</scope>
    <source>
        <strain evidence="1 2">CBS 114723</strain>
    </source>
</reference>
<organism evidence="1 2">
    <name type="scientific">Ceratocystis fimbriata CBS 114723</name>
    <dbReference type="NCBI Taxonomy" id="1035309"/>
    <lineage>
        <taxon>Eukaryota</taxon>
        <taxon>Fungi</taxon>
        <taxon>Dikarya</taxon>
        <taxon>Ascomycota</taxon>
        <taxon>Pezizomycotina</taxon>
        <taxon>Sordariomycetes</taxon>
        <taxon>Hypocreomycetidae</taxon>
        <taxon>Microascales</taxon>
        <taxon>Ceratocystidaceae</taxon>
        <taxon>Ceratocystis</taxon>
    </lineage>
</organism>
<comment type="caution">
    <text evidence="1">The sequence shown here is derived from an EMBL/GenBank/DDBJ whole genome shotgun (WGS) entry which is preliminary data.</text>
</comment>
<dbReference type="OrthoDB" id="3766406at2759"/>
<protein>
    <recommendedName>
        <fullName evidence="3">F-box domain-containing protein</fullName>
    </recommendedName>
</protein>